<protein>
    <submittedName>
        <fullName evidence="2">Uncharacterized protein</fullName>
    </submittedName>
</protein>
<dbReference type="HOGENOM" id="CLU_059105_0_0_1"/>
<reference evidence="3" key="1">
    <citation type="journal article" date="2011" name="Nature">
        <title>Genome sequence and analysis of the tuber crop potato.</title>
        <authorList>
            <consortium name="The Potato Genome Sequencing Consortium"/>
        </authorList>
    </citation>
    <scope>NUCLEOTIDE SEQUENCE [LARGE SCALE GENOMIC DNA]</scope>
    <source>
        <strain evidence="3">cv. DM1-3 516 R44</strain>
    </source>
</reference>
<dbReference type="InParanoid" id="M1DKA2"/>
<sequence>MEIENEEVVRPENEVQDETTGIPPLDPVLAQLVMSFLKGLVGPGILPAVQATQPLINRPVTSTIPRVDGALGTDAFFRLLLVPVMTGNEHEMLTKFLKLKSPVFHSSKMVEGLCGMQIGSFTPTHLDTVSCSIFGKIYLRTMRDRRKDEFMSLEHDGMNLVVMRPSSMPWKVKALAKKAKSTCNFQGFYSLGSGRPTLAAQPIQSVIPAATCSYSGNPHQNFN</sequence>
<name>M1DKA2_SOLTU</name>
<accession>M1DKA2</accession>
<dbReference type="AlphaFoldDB" id="M1DKA2"/>
<evidence type="ECO:0000256" key="1">
    <source>
        <dbReference type="SAM" id="MobiDB-lite"/>
    </source>
</evidence>
<organism evidence="2 3">
    <name type="scientific">Solanum tuberosum</name>
    <name type="common">Potato</name>
    <dbReference type="NCBI Taxonomy" id="4113"/>
    <lineage>
        <taxon>Eukaryota</taxon>
        <taxon>Viridiplantae</taxon>
        <taxon>Streptophyta</taxon>
        <taxon>Embryophyta</taxon>
        <taxon>Tracheophyta</taxon>
        <taxon>Spermatophyta</taxon>
        <taxon>Magnoliopsida</taxon>
        <taxon>eudicotyledons</taxon>
        <taxon>Gunneridae</taxon>
        <taxon>Pentapetalae</taxon>
        <taxon>asterids</taxon>
        <taxon>lamiids</taxon>
        <taxon>Solanales</taxon>
        <taxon>Solanaceae</taxon>
        <taxon>Solanoideae</taxon>
        <taxon>Solaneae</taxon>
        <taxon>Solanum</taxon>
    </lineage>
</organism>
<evidence type="ECO:0000313" key="3">
    <source>
        <dbReference type="Proteomes" id="UP000011115"/>
    </source>
</evidence>
<keyword evidence="3" id="KW-1185">Reference proteome</keyword>
<dbReference type="PaxDb" id="4113-PGSC0003DMT400090388"/>
<reference evidence="2" key="2">
    <citation type="submission" date="2015-06" db="UniProtKB">
        <authorList>
            <consortium name="EnsemblPlants"/>
        </authorList>
    </citation>
    <scope>IDENTIFICATION</scope>
    <source>
        <strain evidence="2">DM1-3 516 R44</strain>
    </source>
</reference>
<proteinExistence type="predicted"/>
<feature type="region of interest" description="Disordered" evidence="1">
    <location>
        <begin position="1"/>
        <end position="21"/>
    </location>
</feature>
<dbReference type="EnsemblPlants" id="PGSC0003DMT400090388">
    <property type="protein sequence ID" value="PGSC0003DMT400090388"/>
    <property type="gene ID" value="PGSC0003DMG400039959"/>
</dbReference>
<evidence type="ECO:0000313" key="2">
    <source>
        <dbReference type="EnsemblPlants" id="PGSC0003DMT400090388"/>
    </source>
</evidence>
<dbReference type="Gramene" id="PGSC0003DMT400090388">
    <property type="protein sequence ID" value="PGSC0003DMT400090388"/>
    <property type="gene ID" value="PGSC0003DMG400039959"/>
</dbReference>
<dbReference type="Proteomes" id="UP000011115">
    <property type="component" value="Unassembled WGS sequence"/>
</dbReference>